<dbReference type="SMART" id="SM00249">
    <property type="entry name" value="PHD"/>
    <property type="match status" value="1"/>
</dbReference>
<feature type="region of interest" description="Disordered" evidence="5">
    <location>
        <begin position="1155"/>
        <end position="1176"/>
    </location>
</feature>
<keyword evidence="4" id="KW-0175">Coiled coil</keyword>
<comment type="caution">
    <text evidence="7">The sequence shown here is derived from an EMBL/GenBank/DDBJ whole genome shotgun (WGS) entry which is preliminary data.</text>
</comment>
<feature type="coiled-coil region" evidence="4">
    <location>
        <begin position="197"/>
        <end position="234"/>
    </location>
</feature>
<dbReference type="Pfam" id="PF22908">
    <property type="entry name" value="PHD_NSD"/>
    <property type="match status" value="1"/>
</dbReference>
<keyword evidence="1" id="KW-0479">Metal-binding</keyword>
<dbReference type="Proteomes" id="UP001159405">
    <property type="component" value="Unassembled WGS sequence"/>
</dbReference>
<accession>A0ABN8QIT0</accession>
<dbReference type="InterPro" id="IPR055198">
    <property type="entry name" value="NSD_PHD"/>
</dbReference>
<reference evidence="7 8" key="1">
    <citation type="submission" date="2022-05" db="EMBL/GenBank/DDBJ databases">
        <authorList>
            <consortium name="Genoscope - CEA"/>
            <person name="William W."/>
        </authorList>
    </citation>
    <scope>NUCLEOTIDE SEQUENCE [LARGE SCALE GENOMIC DNA]</scope>
</reference>
<protein>
    <recommendedName>
        <fullName evidence="6">Zinc finger PHD-type domain-containing protein</fullName>
    </recommendedName>
</protein>
<evidence type="ECO:0000313" key="8">
    <source>
        <dbReference type="Proteomes" id="UP001159405"/>
    </source>
</evidence>
<evidence type="ECO:0000256" key="3">
    <source>
        <dbReference type="ARBA" id="ARBA00022833"/>
    </source>
</evidence>
<evidence type="ECO:0000256" key="2">
    <source>
        <dbReference type="ARBA" id="ARBA00022771"/>
    </source>
</evidence>
<evidence type="ECO:0000256" key="5">
    <source>
        <dbReference type="SAM" id="MobiDB-lite"/>
    </source>
</evidence>
<dbReference type="InterPro" id="IPR001965">
    <property type="entry name" value="Znf_PHD"/>
</dbReference>
<evidence type="ECO:0000256" key="1">
    <source>
        <dbReference type="ARBA" id="ARBA00022723"/>
    </source>
</evidence>
<feature type="region of interest" description="Disordered" evidence="5">
    <location>
        <begin position="1"/>
        <end position="48"/>
    </location>
</feature>
<evidence type="ECO:0000313" key="7">
    <source>
        <dbReference type="EMBL" id="CAH3163518.1"/>
    </source>
</evidence>
<evidence type="ECO:0000259" key="6">
    <source>
        <dbReference type="SMART" id="SM00249"/>
    </source>
</evidence>
<dbReference type="InterPro" id="IPR013083">
    <property type="entry name" value="Znf_RING/FYVE/PHD"/>
</dbReference>
<feature type="compositionally biased region" description="Low complexity" evidence="5">
    <location>
        <begin position="23"/>
        <end position="37"/>
    </location>
</feature>
<feature type="domain" description="Zinc finger PHD-type" evidence="6">
    <location>
        <begin position="865"/>
        <end position="927"/>
    </location>
</feature>
<evidence type="ECO:0000256" key="4">
    <source>
        <dbReference type="SAM" id="Coils"/>
    </source>
</evidence>
<gene>
    <name evidence="7" type="ORF">PLOB_00005865</name>
</gene>
<feature type="compositionally biased region" description="Basic and acidic residues" evidence="5">
    <location>
        <begin position="1155"/>
        <end position="1173"/>
    </location>
</feature>
<organism evidence="7 8">
    <name type="scientific">Porites lobata</name>
    <dbReference type="NCBI Taxonomy" id="104759"/>
    <lineage>
        <taxon>Eukaryota</taxon>
        <taxon>Metazoa</taxon>
        <taxon>Cnidaria</taxon>
        <taxon>Anthozoa</taxon>
        <taxon>Hexacorallia</taxon>
        <taxon>Scleractinia</taxon>
        <taxon>Fungiina</taxon>
        <taxon>Poritidae</taxon>
        <taxon>Porites</taxon>
    </lineage>
</organism>
<proteinExistence type="predicted"/>
<sequence>MPVPPPPGSNGQSRCRDMTDFFSKTSKGTSSKSSSSGVHVLPTSRPDQERTLVSSLLASDDIDQIESRTKIQIEKELGTRLGRSIAKSSTSTTTQPKPDKTTLDISVEEIVRDNVNKFQREQLAMARSVQKVILSSTLASVRTAATIGPEILTTLSTEVEKFEEKALRQIKIVLEMSQISSREATGSKAVQCLLQDMVEYSALLDMYRAKVRDMQRQLRDKEIALEELKALTEQNNINRAVPDIAIKIAAVMENPDEDCLVLASLLKNLIHNRGTPVKRWSDETKSLFATILDYGGPALAKIVTDKIGGPSLNTMYRTARCNYAIPIKLEENAMKHAASFYKKIGYNGVFQLAIDATAIIPTLRVKGNKLIGLATESECVLTTAQDIIDVVKDESNERAKQANAFLLAPLQDHVPSFVLAISPVYKGQDHALVNHWFNQVGLWGSRNGITVVGLGADGDSKVRKYYVDRFRKREEDRNDIISLHYNSFEFNIVVEDYQNMDIDTPVPTVMFPDWRHLIKKWRNQLLNVKRILVIGEGTAQIEHIIKVLEKDRIRSGLWKSDVFVKDKQNVNAAMRILQKEVRVCMKEWSDKETRATRAYLKMGQYLLQAYTERDLTVQQRAKLAWAPVTFLRYWRAWLKIEGYDAHQNFISQQTFDDTILAGHSLILSMKMFSVYFPNHVFYPWTFGSQKCEELFGKLRCFCRGKPNLSLLDMIDFSGRVQKLEELKLGVEKEAQDMQLPQWPQNIDDELKAGMIMAEREVLKTLELIGMLPALVKGNILKLEGDDIININTPEFGTFAVWDAPDENEVISSEDLFDLDNEVLLTAIEDHGSNHFSALVDLAATASLDNDQDEEDKDDEEDSPTHCSFYKERKCKYLDKSFIPPKNTHWVGCSYPTCKDWYHEQCLSLQFATDKERDEYTLICPKHTNIREHFRDKLVALESDKHSLVDENVILEPLPKRLRVDQKTKSAEHQTDYSIRPNYVEHEGQHYHMAEFLSLQEGKVYRPATSRLARWMESARNDFYEKIENLMNPQRVETGTYINDIVALWFPSEGLQVAHIVRIVRSPSLKSNFPVFEWRSDSKKKEKVTICFRVLNYEKKASLGWELETTPTFRWSEVHSILKVVGKVSGSQPEWPIYVDLTEIFKELPRLQKMDEERKKKENLQRKDEREKIKQGNPKDMTITLLRELLDEMGEPYKKS</sequence>
<keyword evidence="8" id="KW-1185">Reference proteome</keyword>
<dbReference type="Gene3D" id="3.30.40.10">
    <property type="entry name" value="Zinc/RING finger domain, C3HC4 (zinc finger)"/>
    <property type="match status" value="1"/>
</dbReference>
<name>A0ABN8QIT0_9CNID</name>
<keyword evidence="2" id="KW-0863">Zinc-finger</keyword>
<dbReference type="EMBL" id="CALNXK010000126">
    <property type="protein sequence ID" value="CAH3163518.1"/>
    <property type="molecule type" value="Genomic_DNA"/>
</dbReference>
<keyword evidence="3" id="KW-0862">Zinc</keyword>